<dbReference type="HOGENOM" id="CLU_3303671_0_0_11"/>
<evidence type="ECO:0000313" key="2">
    <source>
        <dbReference type="Proteomes" id="UP000016519"/>
    </source>
</evidence>
<keyword evidence="2" id="KW-1185">Reference proteome</keyword>
<name>U1RA32_9BIFI</name>
<protein>
    <submittedName>
        <fullName evidence="1">Uncharacterized protein</fullName>
    </submittedName>
</protein>
<accession>U1RA32</accession>
<evidence type="ECO:0000313" key="1">
    <source>
        <dbReference type="EMBL" id="ERH30856.1"/>
    </source>
</evidence>
<dbReference type="STRING" id="419015.HMPREF3214_00739"/>
<proteinExistence type="predicted"/>
<gene>
    <name evidence="1" type="ORF">HMPREF9244_00804</name>
</gene>
<comment type="caution">
    <text evidence="1">The sequence shown here is derived from an EMBL/GenBank/DDBJ whole genome shotgun (WGS) entry which is preliminary data.</text>
</comment>
<dbReference type="AlphaFoldDB" id="U1RA32"/>
<dbReference type="EMBL" id="AWSI01000021">
    <property type="protein sequence ID" value="ERH30856.1"/>
    <property type="molecule type" value="Genomic_DNA"/>
</dbReference>
<sequence length="39" mass="4368">MHAYFVRCLALHSHILAVLRAALPSHLPTDLSTALRTDR</sequence>
<reference evidence="1 2" key="1">
    <citation type="submission" date="2013-08" db="EMBL/GenBank/DDBJ databases">
        <authorList>
            <person name="Weinstock G."/>
            <person name="Sodergren E."/>
            <person name="Wylie T."/>
            <person name="Fulton L."/>
            <person name="Fulton R."/>
            <person name="Fronick C."/>
            <person name="O'Laughlin M."/>
            <person name="Godfrey J."/>
            <person name="Miner T."/>
            <person name="Herter B."/>
            <person name="Appelbaum E."/>
            <person name="Cordes M."/>
            <person name="Lek S."/>
            <person name="Wollam A."/>
            <person name="Pepin K.H."/>
            <person name="Palsikar V.B."/>
            <person name="Mitreva M."/>
            <person name="Wilson R.K."/>
        </authorList>
    </citation>
    <scope>NUCLEOTIDE SEQUENCE [LARGE SCALE GENOMIC DNA]</scope>
    <source>
        <strain evidence="1 2">F0580</strain>
    </source>
</reference>
<organism evidence="1 2">
    <name type="scientific">Alloscardovia omnicolens F0580</name>
    <dbReference type="NCBI Taxonomy" id="1321816"/>
    <lineage>
        <taxon>Bacteria</taxon>
        <taxon>Bacillati</taxon>
        <taxon>Actinomycetota</taxon>
        <taxon>Actinomycetes</taxon>
        <taxon>Bifidobacteriales</taxon>
        <taxon>Bifidobacteriaceae</taxon>
        <taxon>Alloscardovia</taxon>
    </lineage>
</organism>
<dbReference type="Proteomes" id="UP000016519">
    <property type="component" value="Unassembled WGS sequence"/>
</dbReference>